<evidence type="ECO:0000313" key="2">
    <source>
        <dbReference type="Proteomes" id="UP001363622"/>
    </source>
</evidence>
<gene>
    <name evidence="1" type="ORF">IWZ03DRAFT_431078</name>
</gene>
<comment type="caution">
    <text evidence="1">The sequence shown here is derived from an EMBL/GenBank/DDBJ whole genome shotgun (WGS) entry which is preliminary data.</text>
</comment>
<proteinExistence type="predicted"/>
<protein>
    <submittedName>
        <fullName evidence="1">Uncharacterized protein</fullName>
    </submittedName>
</protein>
<dbReference type="Pfam" id="PF20174">
    <property type="entry name" value="DUF6540"/>
    <property type="match status" value="1"/>
</dbReference>
<evidence type="ECO:0000313" key="1">
    <source>
        <dbReference type="EMBL" id="KAK7513050.1"/>
    </source>
</evidence>
<dbReference type="InterPro" id="IPR046670">
    <property type="entry name" value="DUF6540"/>
</dbReference>
<name>A0ABR1KET3_9PEZI</name>
<dbReference type="Proteomes" id="UP001363622">
    <property type="component" value="Unassembled WGS sequence"/>
</dbReference>
<dbReference type="EMBL" id="JBBPHU010000010">
    <property type="protein sequence ID" value="KAK7513050.1"/>
    <property type="molecule type" value="Genomic_DNA"/>
</dbReference>
<organism evidence="1 2">
    <name type="scientific">Phyllosticta citriasiana</name>
    <dbReference type="NCBI Taxonomy" id="595635"/>
    <lineage>
        <taxon>Eukaryota</taxon>
        <taxon>Fungi</taxon>
        <taxon>Dikarya</taxon>
        <taxon>Ascomycota</taxon>
        <taxon>Pezizomycotina</taxon>
        <taxon>Dothideomycetes</taxon>
        <taxon>Dothideomycetes incertae sedis</taxon>
        <taxon>Botryosphaeriales</taxon>
        <taxon>Phyllostictaceae</taxon>
        <taxon>Phyllosticta</taxon>
    </lineage>
</organism>
<keyword evidence="2" id="KW-1185">Reference proteome</keyword>
<reference evidence="1 2" key="1">
    <citation type="submission" date="2024-04" db="EMBL/GenBank/DDBJ databases">
        <title>Phyllosticta paracitricarpa is synonymous to the EU quarantine fungus P. citricarpa based on phylogenomic analyses.</title>
        <authorList>
            <consortium name="Lawrence Berkeley National Laboratory"/>
            <person name="Van Ingen-Buijs V.A."/>
            <person name="Van Westerhoven A.C."/>
            <person name="Haridas S."/>
            <person name="Skiadas P."/>
            <person name="Martin F."/>
            <person name="Groenewald J.Z."/>
            <person name="Crous P.W."/>
            <person name="Seidl M.F."/>
        </authorList>
    </citation>
    <scope>NUCLEOTIDE SEQUENCE [LARGE SCALE GENOMIC DNA]</scope>
    <source>
        <strain evidence="1 2">CBS 123371</strain>
    </source>
</reference>
<sequence>MSPEVARMSAYRQLSIVVYGSGEDPNHRSHWAFALHKPGSNTGNLLHVNLLDSSKLLHHFEIRRDVGLKSMSSEGYFKIAELTPEQSSRAAAIISDEQAPNNGKGKCQDWILSCIISLEAEEVIPPGTSEWIGDLVGLPAGDLKGRVGENWTGNQV</sequence>
<accession>A0ABR1KET3</accession>